<evidence type="ECO:0000256" key="4">
    <source>
        <dbReference type="ARBA" id="ARBA00022603"/>
    </source>
</evidence>
<dbReference type="PANTHER" id="PTHR42933:SF3">
    <property type="entry name" value="TYPE I RESTRICTION ENZYME MJAVIII METHYLASE SUBUNIT"/>
    <property type="match status" value="1"/>
</dbReference>
<dbReference type="InterPro" id="IPR051537">
    <property type="entry name" value="DNA_Adenine_Mtase"/>
</dbReference>
<dbReference type="PROSITE" id="PS00092">
    <property type="entry name" value="N6_MTASE"/>
    <property type="match status" value="1"/>
</dbReference>
<dbReference type="GO" id="GO:0003677">
    <property type="term" value="F:DNA binding"/>
    <property type="evidence" value="ECO:0007669"/>
    <property type="project" value="UniProtKB-KW"/>
</dbReference>
<evidence type="ECO:0000313" key="11">
    <source>
        <dbReference type="EMBL" id="EAR16652.1"/>
    </source>
</evidence>
<dbReference type="HOGENOM" id="CLU_340608_0_0_10"/>
<keyword evidence="8" id="KW-0238">DNA-binding</keyword>
<dbReference type="Pfam" id="PF02384">
    <property type="entry name" value="N6_Mtase"/>
    <property type="match status" value="1"/>
</dbReference>
<evidence type="ECO:0000256" key="5">
    <source>
        <dbReference type="ARBA" id="ARBA00022679"/>
    </source>
</evidence>
<dbReference type="RefSeq" id="WP_015753409.1">
    <property type="nucleotide sequence ID" value="NC_013222.1"/>
</dbReference>
<sequence length="894" mass="102499">MSKSENLENLALKALKAFRVVSTKPDDAFLLLYVLGCFRHYVKLQFTSEKSSYTSGLALFPNRNDQGELSFTQTRLLLLPNYELPDFLRDTYRIFERRIENFQLSESKELLKKLEDLYLNLPPALYAKAFETLLEKIVKGVERKRGEIMLPSEIAKFLINISNLHGGKRVFNPFAGLGSFGIFLNDSTINYHGQEIDDLTWAVTTLRLDAHDKLNNSSFEKVDSFLSWPNTNRYDLIISNPPFGLRLGKHQQTTEKKYKTVEQFLLTQGIELLTDCGKMIAIVPNGLLYSKSNKGVRQRLIEEDLVEAVISFPGGLFLQSNSPFSVIVISKTKERPGSVLFFPGENYAQPLNNGHYQLMLEDITKDFLRRSVSIQTSDHSRTDEPPFNQLEIDKDSIKSQDYSLDHERYRFEEIEGIELQEIVEVEKGYQSGLIYVSSIFNRNDSFLEKFFRKMGFSQLGEPFDKEGVAKNDYGKIVNQNRSKIQEVLRQVKFISTKDLKNDPYNYSLEIDSVQFRERSHNARIIVDEVVLVTLIGSSLKPTFVSNSEPPFYLHHQLIALKPNPNLVDLDWFINHLHSDSIKRQLALLKKGSGISYLRRQDLLSLKFALPSLKEQKSEMVQATKLYRQIDSLESDIIQQNAYLRHTLAGPVSDLFNAVQNIDEIIREIALEQLPELLQRKLSAKHIFTLENYLEQSKTKAKIIRDTVQRKLSVAQTLEGKKMTNIDLFRFVENYVHVKKDAKPDYEVLFDYDKEGFTDVQGNRYRPKILGNKELLTAMLDNLIDNAVAHAFQNKGNDRIEIFLSTFLEDPTIQTIEILVSNTGNPIDSSLTFDDIKQNGFSFGSGQGQGFGGWFIDQVIRKHKGEWDLIDESGPERLANSDLATSFELKFPISD</sequence>
<feature type="domain" description="Histidine kinase/HSP90-like ATPase" evidence="10">
    <location>
        <begin position="770"/>
        <end position="894"/>
    </location>
</feature>
<dbReference type="GO" id="GO:0032259">
    <property type="term" value="P:methylation"/>
    <property type="evidence" value="ECO:0007669"/>
    <property type="project" value="UniProtKB-KW"/>
</dbReference>
<keyword evidence="4" id="KW-0489">Methyltransferase</keyword>
<dbReference type="OrthoDB" id="9814572at2"/>
<dbReference type="STRING" id="313596.RB2501_07120"/>
<dbReference type="SUPFAM" id="SSF116734">
    <property type="entry name" value="DNA methylase specificity domain"/>
    <property type="match status" value="1"/>
</dbReference>
<evidence type="ECO:0000256" key="6">
    <source>
        <dbReference type="ARBA" id="ARBA00022691"/>
    </source>
</evidence>
<dbReference type="SUPFAM" id="SSF53335">
    <property type="entry name" value="S-adenosyl-L-methionine-dependent methyltransferases"/>
    <property type="match status" value="1"/>
</dbReference>
<gene>
    <name evidence="11" type="ordered locus">RB2501_07120</name>
</gene>
<dbReference type="GO" id="GO:0009007">
    <property type="term" value="F:site-specific DNA-methyltransferase (adenine-specific) activity"/>
    <property type="evidence" value="ECO:0007669"/>
    <property type="project" value="UniProtKB-EC"/>
</dbReference>
<dbReference type="EC" id="2.1.1.72" evidence="3"/>
<reference evidence="11 12" key="1">
    <citation type="journal article" date="2009" name="J. Bacteriol.">
        <title>Complete genome sequence of Robiginitalea biformata HTCC2501.</title>
        <authorList>
            <person name="Oh H.M."/>
            <person name="Giovannoni S.J."/>
            <person name="Lee K."/>
            <person name="Ferriera S."/>
            <person name="Johnson J."/>
            <person name="Cho J.C."/>
        </authorList>
    </citation>
    <scope>NUCLEOTIDE SEQUENCE [LARGE SCALE GENOMIC DNA]</scope>
    <source>
        <strain evidence="12">ATCC BAA-864 / HTCC2501 / KCTC 12146</strain>
    </source>
</reference>
<evidence type="ECO:0000256" key="7">
    <source>
        <dbReference type="ARBA" id="ARBA00022747"/>
    </source>
</evidence>
<comment type="similarity">
    <text evidence="2">Belongs to the type-I restriction system S methylase family.</text>
</comment>
<dbReference type="SUPFAM" id="SSF55874">
    <property type="entry name" value="ATPase domain of HSP90 chaperone/DNA topoisomerase II/histidine kinase"/>
    <property type="match status" value="1"/>
</dbReference>
<dbReference type="Pfam" id="PF01420">
    <property type="entry name" value="Methylase_S"/>
    <property type="match status" value="1"/>
</dbReference>
<evidence type="ECO:0000256" key="8">
    <source>
        <dbReference type="ARBA" id="ARBA00023125"/>
    </source>
</evidence>
<dbReference type="InterPro" id="IPR044946">
    <property type="entry name" value="Restrct_endonuc_typeI_TRD_sf"/>
</dbReference>
<dbReference type="Proteomes" id="UP000009049">
    <property type="component" value="Chromosome"/>
</dbReference>
<keyword evidence="7" id="KW-0680">Restriction system</keyword>
<dbReference type="Gene3D" id="3.30.565.10">
    <property type="entry name" value="Histidine kinase-like ATPase, C-terminal domain"/>
    <property type="match status" value="1"/>
</dbReference>
<dbReference type="InterPro" id="IPR003356">
    <property type="entry name" value="DNA_methylase_A-5"/>
</dbReference>
<evidence type="ECO:0000256" key="3">
    <source>
        <dbReference type="ARBA" id="ARBA00011900"/>
    </source>
</evidence>
<keyword evidence="6" id="KW-0949">S-adenosyl-L-methionine</keyword>
<evidence type="ECO:0000256" key="1">
    <source>
        <dbReference type="ARBA" id="ARBA00006594"/>
    </source>
</evidence>
<evidence type="ECO:0000313" key="12">
    <source>
        <dbReference type="Proteomes" id="UP000009049"/>
    </source>
</evidence>
<dbReference type="GO" id="GO:0008170">
    <property type="term" value="F:N-methyltransferase activity"/>
    <property type="evidence" value="ECO:0007669"/>
    <property type="project" value="InterPro"/>
</dbReference>
<comment type="similarity">
    <text evidence="1">Belongs to the N(4)/N(6)-methyltransferase family.</text>
</comment>
<dbReference type="Gene3D" id="3.90.220.20">
    <property type="entry name" value="DNA methylase specificity domains"/>
    <property type="match status" value="1"/>
</dbReference>
<keyword evidence="5" id="KW-0808">Transferase</keyword>
<dbReference type="KEGG" id="rbi:RB2501_07120"/>
<dbReference type="eggNOG" id="COG0286">
    <property type="taxonomic scope" value="Bacteria"/>
</dbReference>
<dbReference type="Gene3D" id="3.40.50.150">
    <property type="entry name" value="Vaccinia Virus protein VP39"/>
    <property type="match status" value="1"/>
</dbReference>
<dbReference type="InterPro" id="IPR000055">
    <property type="entry name" value="Restrct_endonuc_typeI_TRD"/>
</dbReference>
<evidence type="ECO:0000256" key="9">
    <source>
        <dbReference type="ARBA" id="ARBA00047942"/>
    </source>
</evidence>
<dbReference type="InterPro" id="IPR003594">
    <property type="entry name" value="HATPase_dom"/>
</dbReference>
<organism evidence="11 12">
    <name type="scientific">Robiginitalea biformata (strain ATCC BAA-864 / DSM 15991 / KCTC 12146 / HTCC2501)</name>
    <dbReference type="NCBI Taxonomy" id="313596"/>
    <lineage>
        <taxon>Bacteria</taxon>
        <taxon>Pseudomonadati</taxon>
        <taxon>Bacteroidota</taxon>
        <taxon>Flavobacteriia</taxon>
        <taxon>Flavobacteriales</taxon>
        <taxon>Flavobacteriaceae</taxon>
        <taxon>Robiginitalea</taxon>
    </lineage>
</organism>
<dbReference type="InterPro" id="IPR002052">
    <property type="entry name" value="DNA_methylase_N6_adenine_CS"/>
</dbReference>
<keyword evidence="12" id="KW-1185">Reference proteome</keyword>
<dbReference type="Pfam" id="PF02518">
    <property type="entry name" value="HATPase_c"/>
    <property type="match status" value="1"/>
</dbReference>
<comment type="catalytic activity">
    <reaction evidence="9">
        <text>a 2'-deoxyadenosine in DNA + S-adenosyl-L-methionine = an N(6)-methyl-2'-deoxyadenosine in DNA + S-adenosyl-L-homocysteine + H(+)</text>
        <dbReference type="Rhea" id="RHEA:15197"/>
        <dbReference type="Rhea" id="RHEA-COMP:12418"/>
        <dbReference type="Rhea" id="RHEA-COMP:12419"/>
        <dbReference type="ChEBI" id="CHEBI:15378"/>
        <dbReference type="ChEBI" id="CHEBI:57856"/>
        <dbReference type="ChEBI" id="CHEBI:59789"/>
        <dbReference type="ChEBI" id="CHEBI:90615"/>
        <dbReference type="ChEBI" id="CHEBI:90616"/>
        <dbReference type="EC" id="2.1.1.72"/>
    </reaction>
</comment>
<dbReference type="InterPro" id="IPR029063">
    <property type="entry name" value="SAM-dependent_MTases_sf"/>
</dbReference>
<evidence type="ECO:0000256" key="2">
    <source>
        <dbReference type="ARBA" id="ARBA00010923"/>
    </source>
</evidence>
<dbReference type="GO" id="GO:0009307">
    <property type="term" value="P:DNA restriction-modification system"/>
    <property type="evidence" value="ECO:0007669"/>
    <property type="project" value="UniProtKB-KW"/>
</dbReference>
<dbReference type="EMBL" id="CP001712">
    <property type="protein sequence ID" value="EAR16652.1"/>
    <property type="molecule type" value="Genomic_DNA"/>
</dbReference>
<evidence type="ECO:0000259" key="10">
    <source>
        <dbReference type="SMART" id="SM00387"/>
    </source>
</evidence>
<accession>A4CI94</accession>
<dbReference type="SMART" id="SM00387">
    <property type="entry name" value="HATPase_c"/>
    <property type="match status" value="1"/>
</dbReference>
<protein>
    <recommendedName>
        <fullName evidence="3">site-specific DNA-methyltransferase (adenine-specific)</fullName>
        <ecNumber evidence="3">2.1.1.72</ecNumber>
    </recommendedName>
</protein>
<dbReference type="PRINTS" id="PR00507">
    <property type="entry name" value="N12N6MTFRASE"/>
</dbReference>
<dbReference type="PANTHER" id="PTHR42933">
    <property type="entry name" value="SLR6095 PROTEIN"/>
    <property type="match status" value="1"/>
</dbReference>
<dbReference type="eggNOG" id="COG0642">
    <property type="taxonomic scope" value="Bacteria"/>
</dbReference>
<proteinExistence type="inferred from homology"/>
<name>A4CI94_ROBBH</name>
<dbReference type="eggNOG" id="COG0732">
    <property type="taxonomic scope" value="Bacteria"/>
</dbReference>
<dbReference type="AlphaFoldDB" id="A4CI94"/>
<dbReference type="InterPro" id="IPR036890">
    <property type="entry name" value="HATPase_C_sf"/>
</dbReference>